<sequence>MTVYGLNGRPLVFSGYNNSTLVTKSSAGITTKFNMNMTIGAGCEEFFINSSSSDDDDDDLYSPINRLKNKSLHSVSFYEPSITKKRSSKLETFKSKLSLSKASLVSLKDLFTKTPKSKKKLKTSKFSILGKRSCDKTFYNTPSADFTPKSVLAKKPRIRIISSEITGPLKRQGEKK</sequence>
<evidence type="ECO:0000313" key="2">
    <source>
        <dbReference type="WBParaSite" id="SPAL_0000030700.1"/>
    </source>
</evidence>
<organism evidence="1 2">
    <name type="scientific">Strongyloides papillosus</name>
    <name type="common">Intestinal threadworm</name>
    <dbReference type="NCBI Taxonomy" id="174720"/>
    <lineage>
        <taxon>Eukaryota</taxon>
        <taxon>Metazoa</taxon>
        <taxon>Ecdysozoa</taxon>
        <taxon>Nematoda</taxon>
        <taxon>Chromadorea</taxon>
        <taxon>Rhabditida</taxon>
        <taxon>Tylenchina</taxon>
        <taxon>Panagrolaimomorpha</taxon>
        <taxon>Strongyloidoidea</taxon>
        <taxon>Strongyloididae</taxon>
        <taxon>Strongyloides</taxon>
    </lineage>
</organism>
<dbReference type="WBParaSite" id="SPAL_0000030700.1">
    <property type="protein sequence ID" value="SPAL_0000030700.1"/>
    <property type="gene ID" value="SPAL_0000030700"/>
</dbReference>
<dbReference type="Proteomes" id="UP000046392">
    <property type="component" value="Unplaced"/>
</dbReference>
<name>A0A0N5B2K0_STREA</name>
<reference evidence="2" key="1">
    <citation type="submission" date="2017-02" db="UniProtKB">
        <authorList>
            <consortium name="WormBaseParasite"/>
        </authorList>
    </citation>
    <scope>IDENTIFICATION</scope>
</reference>
<protein>
    <submittedName>
        <fullName evidence="2">Suppressor protein SRP40-like</fullName>
    </submittedName>
</protein>
<keyword evidence="1" id="KW-1185">Reference proteome</keyword>
<proteinExistence type="predicted"/>
<dbReference type="AlphaFoldDB" id="A0A0N5B2K0"/>
<accession>A0A0N5B2K0</accession>
<evidence type="ECO:0000313" key="1">
    <source>
        <dbReference type="Proteomes" id="UP000046392"/>
    </source>
</evidence>